<evidence type="ECO:0000313" key="1">
    <source>
        <dbReference type="EMBL" id="SOQ40018.1"/>
    </source>
</evidence>
<dbReference type="AlphaFoldDB" id="A0A2H1VGS4"/>
<protein>
    <submittedName>
        <fullName evidence="1">SFRICE_035632</fullName>
    </submittedName>
</protein>
<gene>
    <name evidence="1" type="ORF">SFRICE_035632</name>
</gene>
<sequence length="95" mass="11184">MEQTCLSRLVGFRQSERSWFDYFKRNVPSLNHRVMDVLLGFCIRILRAKRRVAKLNEIAAILISFDKHSDWQSKEVKIRSCLNGVVLVWICSEVE</sequence>
<reference evidence="1" key="1">
    <citation type="submission" date="2016-07" db="EMBL/GenBank/DDBJ databases">
        <authorList>
            <person name="Bretaudeau A."/>
        </authorList>
    </citation>
    <scope>NUCLEOTIDE SEQUENCE</scope>
    <source>
        <strain evidence="1">Rice</strain>
        <tissue evidence="1">Whole body</tissue>
    </source>
</reference>
<name>A0A2H1VGS4_SPOFR</name>
<accession>A0A2H1VGS4</accession>
<organism evidence="1">
    <name type="scientific">Spodoptera frugiperda</name>
    <name type="common">Fall armyworm</name>
    <dbReference type="NCBI Taxonomy" id="7108"/>
    <lineage>
        <taxon>Eukaryota</taxon>
        <taxon>Metazoa</taxon>
        <taxon>Ecdysozoa</taxon>
        <taxon>Arthropoda</taxon>
        <taxon>Hexapoda</taxon>
        <taxon>Insecta</taxon>
        <taxon>Pterygota</taxon>
        <taxon>Neoptera</taxon>
        <taxon>Endopterygota</taxon>
        <taxon>Lepidoptera</taxon>
        <taxon>Glossata</taxon>
        <taxon>Ditrysia</taxon>
        <taxon>Noctuoidea</taxon>
        <taxon>Noctuidae</taxon>
        <taxon>Amphipyrinae</taxon>
        <taxon>Spodoptera</taxon>
    </lineage>
</organism>
<dbReference type="EMBL" id="ODYU01002480">
    <property type="protein sequence ID" value="SOQ40018.1"/>
    <property type="molecule type" value="Genomic_DNA"/>
</dbReference>
<proteinExistence type="predicted"/>